<accession>A0A811L033</accession>
<comment type="caution">
    <text evidence="2">The sequence shown here is derived from an EMBL/GenBank/DDBJ whole genome shotgun (WGS) entry which is preliminary data.</text>
</comment>
<feature type="compositionally biased region" description="Basic residues" evidence="1">
    <location>
        <begin position="1"/>
        <end position="10"/>
    </location>
</feature>
<protein>
    <submittedName>
        <fullName evidence="2">Uncharacterized protein</fullName>
    </submittedName>
</protein>
<reference evidence="2" key="1">
    <citation type="submission" date="2020-09" db="EMBL/GenBank/DDBJ databases">
        <authorList>
            <person name="Kikuchi T."/>
        </authorList>
    </citation>
    <scope>NUCLEOTIDE SEQUENCE</scope>
    <source>
        <strain evidence="2">SH1</strain>
    </source>
</reference>
<sequence length="66" mass="7569">MPRRHLRGRGRVGPASDQPHPRSTCVPHRRRTALGIPHRVRGQHYKKGRTKKQQDSRVVGQQAQDS</sequence>
<name>A0A811L033_9BILA</name>
<dbReference type="Proteomes" id="UP000783686">
    <property type="component" value="Unassembled WGS sequence"/>
</dbReference>
<dbReference type="AlphaFoldDB" id="A0A811L033"/>
<dbReference type="Proteomes" id="UP000614601">
    <property type="component" value="Unassembled WGS sequence"/>
</dbReference>
<proteinExistence type="predicted"/>
<organism evidence="2 3">
    <name type="scientific">Bursaphelenchus okinawaensis</name>
    <dbReference type="NCBI Taxonomy" id="465554"/>
    <lineage>
        <taxon>Eukaryota</taxon>
        <taxon>Metazoa</taxon>
        <taxon>Ecdysozoa</taxon>
        <taxon>Nematoda</taxon>
        <taxon>Chromadorea</taxon>
        <taxon>Rhabditida</taxon>
        <taxon>Tylenchina</taxon>
        <taxon>Tylenchomorpha</taxon>
        <taxon>Aphelenchoidea</taxon>
        <taxon>Aphelenchoididae</taxon>
        <taxon>Bursaphelenchus</taxon>
    </lineage>
</organism>
<evidence type="ECO:0000313" key="2">
    <source>
        <dbReference type="EMBL" id="CAD5220496.1"/>
    </source>
</evidence>
<evidence type="ECO:0000313" key="3">
    <source>
        <dbReference type="Proteomes" id="UP000614601"/>
    </source>
</evidence>
<gene>
    <name evidence="2" type="ORF">BOKJ2_LOCUS8973</name>
</gene>
<dbReference type="EMBL" id="CAJFCW020000004">
    <property type="protein sequence ID" value="CAG9113778.1"/>
    <property type="molecule type" value="Genomic_DNA"/>
</dbReference>
<feature type="region of interest" description="Disordered" evidence="1">
    <location>
        <begin position="1"/>
        <end position="66"/>
    </location>
</feature>
<evidence type="ECO:0000256" key="1">
    <source>
        <dbReference type="SAM" id="MobiDB-lite"/>
    </source>
</evidence>
<keyword evidence="3" id="KW-1185">Reference proteome</keyword>
<dbReference type="EMBL" id="CAJFDH010000004">
    <property type="protein sequence ID" value="CAD5220496.1"/>
    <property type="molecule type" value="Genomic_DNA"/>
</dbReference>
<feature type="compositionally biased region" description="Basic residues" evidence="1">
    <location>
        <begin position="27"/>
        <end position="51"/>
    </location>
</feature>